<dbReference type="EMBL" id="AZBU02000002">
    <property type="protein sequence ID" value="TKR94727.1"/>
    <property type="molecule type" value="Genomic_DNA"/>
</dbReference>
<organism evidence="3 4">
    <name type="scientific">Steinernema carpocapsae</name>
    <name type="common">Entomopathogenic nematode</name>
    <dbReference type="NCBI Taxonomy" id="34508"/>
    <lineage>
        <taxon>Eukaryota</taxon>
        <taxon>Metazoa</taxon>
        <taxon>Ecdysozoa</taxon>
        <taxon>Nematoda</taxon>
        <taxon>Chromadorea</taxon>
        <taxon>Rhabditida</taxon>
        <taxon>Tylenchina</taxon>
        <taxon>Panagrolaimomorpha</taxon>
        <taxon>Strongyloidoidea</taxon>
        <taxon>Steinernematidae</taxon>
        <taxon>Steinernema</taxon>
    </lineage>
</organism>
<evidence type="ECO:0000256" key="1">
    <source>
        <dbReference type="ARBA" id="ARBA00009431"/>
    </source>
</evidence>
<keyword evidence="2" id="KW-0812">Transmembrane</keyword>
<evidence type="ECO:0000313" key="4">
    <source>
        <dbReference type="Proteomes" id="UP000298663"/>
    </source>
</evidence>
<feature type="transmembrane region" description="Helical" evidence="2">
    <location>
        <begin position="34"/>
        <end position="55"/>
    </location>
</feature>
<dbReference type="PANTHER" id="PTHR11802:SF70">
    <property type="entry name" value="SERINE CARBOXYPEPTIDASE CTSA-3.1"/>
    <property type="match status" value="1"/>
</dbReference>
<comment type="caution">
    <text evidence="3">The sequence shown here is derived from an EMBL/GenBank/DDBJ whole genome shotgun (WGS) entry which is preliminary data.</text>
</comment>
<dbReference type="GO" id="GO:0004185">
    <property type="term" value="F:serine-type carboxypeptidase activity"/>
    <property type="evidence" value="ECO:0007669"/>
    <property type="project" value="InterPro"/>
</dbReference>
<evidence type="ECO:0000256" key="2">
    <source>
        <dbReference type="SAM" id="Phobius"/>
    </source>
</evidence>
<dbReference type="Gene3D" id="3.40.50.1820">
    <property type="entry name" value="alpha/beta hydrolase"/>
    <property type="match status" value="1"/>
</dbReference>
<dbReference type="Gene3D" id="3.40.50.12670">
    <property type="match status" value="1"/>
</dbReference>
<gene>
    <name evidence="3" type="ORF">L596_008982</name>
</gene>
<dbReference type="GO" id="GO:0006508">
    <property type="term" value="P:proteolysis"/>
    <property type="evidence" value="ECO:0007669"/>
    <property type="project" value="InterPro"/>
</dbReference>
<accession>A0A4U5PE14</accession>
<dbReference type="InterPro" id="IPR029058">
    <property type="entry name" value="AB_hydrolase_fold"/>
</dbReference>
<keyword evidence="4" id="KW-1185">Reference proteome</keyword>
<keyword evidence="2" id="KW-1133">Transmembrane helix</keyword>
<dbReference type="Pfam" id="PF00450">
    <property type="entry name" value="Peptidase_S10"/>
    <property type="match status" value="1"/>
</dbReference>
<proteinExistence type="inferred from homology"/>
<dbReference type="Proteomes" id="UP000298663">
    <property type="component" value="Unassembled WGS sequence"/>
</dbReference>
<comment type="similarity">
    <text evidence="1">Belongs to the peptidase S10 family.</text>
</comment>
<evidence type="ECO:0000313" key="3">
    <source>
        <dbReference type="EMBL" id="TKR94727.1"/>
    </source>
</evidence>
<dbReference type="AlphaFoldDB" id="A0A4U5PE14"/>
<reference evidence="3 4" key="1">
    <citation type="journal article" date="2015" name="Genome Biol.">
        <title>Comparative genomics of Steinernema reveals deeply conserved gene regulatory networks.</title>
        <authorList>
            <person name="Dillman A.R."/>
            <person name="Macchietto M."/>
            <person name="Porter C.F."/>
            <person name="Rogers A."/>
            <person name="Williams B."/>
            <person name="Antoshechkin I."/>
            <person name="Lee M.M."/>
            <person name="Goodwin Z."/>
            <person name="Lu X."/>
            <person name="Lewis E.E."/>
            <person name="Goodrich-Blair H."/>
            <person name="Stock S.P."/>
            <person name="Adams B.J."/>
            <person name="Sternberg P.W."/>
            <person name="Mortazavi A."/>
        </authorList>
    </citation>
    <scope>NUCLEOTIDE SEQUENCE [LARGE SCALE GENOMIC DNA]</scope>
    <source>
        <strain evidence="3 4">ALL</strain>
    </source>
</reference>
<name>A0A4U5PE14_STECR</name>
<dbReference type="OrthoDB" id="443318at2759"/>
<keyword evidence="2" id="KW-0472">Membrane</keyword>
<dbReference type="InterPro" id="IPR001563">
    <property type="entry name" value="Peptidase_S10"/>
</dbReference>
<dbReference type="SUPFAM" id="SSF53474">
    <property type="entry name" value="alpha/beta-Hydrolases"/>
    <property type="match status" value="1"/>
</dbReference>
<protein>
    <recommendedName>
        <fullName evidence="5">Carboxypeptidase</fullName>
    </recommendedName>
</protein>
<sequence length="440" mass="50304">MTPSYLWRKATADQIGAVLRSLAVLAYRRLPTSFGFFAALEMAAFVLFATLLLGAETFKIGTQQDDLVTSIPGLLWNITFKTYSGYLEAGAYDGHDGYMHYMLVESKNKPDTDPVVLWLQGGPGCSGFAGAFEEMGPFYVNKDGQTLYENVYAWNNRANFLFFESPVGVGYSFLNGKPGYSKANDNQTMTQNYNSLKSFFKKFPNYANRQIMEGLINGDFNNPNFGGIAIGNGYMDIQILQSKLVLWSFYHGRFSLEDWDYVKKSCCISKTPQDADTCDFFSKTQTTDNWLDFVPQTNTCGDILKDVIKPPKGQFDQYNFYEDCYYVSKPKASSTRFHRSKRESVIAAKARYHNTADLINYNSTDFEFGYPCWQDYAVNTYFDRPDVQKAFHIDAANLTYFSMCNDPIYNQYKVDVITTKPYFKYMINNAKVRGNFRFKS</sequence>
<reference evidence="3 4" key="2">
    <citation type="journal article" date="2019" name="G3 (Bethesda)">
        <title>Hybrid Assembly of the Genome of the Entomopathogenic Nematode Steinernema carpocapsae Identifies the X-Chromosome.</title>
        <authorList>
            <person name="Serra L."/>
            <person name="Macchietto M."/>
            <person name="Macias-Munoz A."/>
            <person name="McGill C.J."/>
            <person name="Rodriguez I.M."/>
            <person name="Rodriguez B."/>
            <person name="Murad R."/>
            <person name="Mortazavi A."/>
        </authorList>
    </citation>
    <scope>NUCLEOTIDE SEQUENCE [LARGE SCALE GENOMIC DNA]</scope>
    <source>
        <strain evidence="3 4">ALL</strain>
    </source>
</reference>
<evidence type="ECO:0008006" key="5">
    <source>
        <dbReference type="Google" id="ProtNLM"/>
    </source>
</evidence>
<dbReference type="PANTHER" id="PTHR11802">
    <property type="entry name" value="SERINE PROTEASE FAMILY S10 SERINE CARBOXYPEPTIDASE"/>
    <property type="match status" value="1"/>
</dbReference>